<gene>
    <name evidence="2" type="ORF">PIB30_073339</name>
</gene>
<dbReference type="EMBL" id="JASCZI010151922">
    <property type="protein sequence ID" value="MED6174906.1"/>
    <property type="molecule type" value="Genomic_DNA"/>
</dbReference>
<organism evidence="2 3">
    <name type="scientific">Stylosanthes scabra</name>
    <dbReference type="NCBI Taxonomy" id="79078"/>
    <lineage>
        <taxon>Eukaryota</taxon>
        <taxon>Viridiplantae</taxon>
        <taxon>Streptophyta</taxon>
        <taxon>Embryophyta</taxon>
        <taxon>Tracheophyta</taxon>
        <taxon>Spermatophyta</taxon>
        <taxon>Magnoliopsida</taxon>
        <taxon>eudicotyledons</taxon>
        <taxon>Gunneridae</taxon>
        <taxon>Pentapetalae</taxon>
        <taxon>rosids</taxon>
        <taxon>fabids</taxon>
        <taxon>Fabales</taxon>
        <taxon>Fabaceae</taxon>
        <taxon>Papilionoideae</taxon>
        <taxon>50 kb inversion clade</taxon>
        <taxon>dalbergioids sensu lato</taxon>
        <taxon>Dalbergieae</taxon>
        <taxon>Pterocarpus clade</taxon>
        <taxon>Stylosanthes</taxon>
    </lineage>
</organism>
<name>A0ABU6VNV0_9FABA</name>
<protein>
    <submittedName>
        <fullName evidence="2">Uncharacterized protein</fullName>
    </submittedName>
</protein>
<evidence type="ECO:0000256" key="1">
    <source>
        <dbReference type="SAM" id="MobiDB-lite"/>
    </source>
</evidence>
<evidence type="ECO:0000313" key="2">
    <source>
        <dbReference type="EMBL" id="MED6174906.1"/>
    </source>
</evidence>
<proteinExistence type="predicted"/>
<dbReference type="Proteomes" id="UP001341840">
    <property type="component" value="Unassembled WGS sequence"/>
</dbReference>
<reference evidence="2 3" key="1">
    <citation type="journal article" date="2023" name="Plants (Basel)">
        <title>Bridging the Gap: Combining Genomics and Transcriptomics Approaches to Understand Stylosanthes scabra, an Orphan Legume from the Brazilian Caatinga.</title>
        <authorList>
            <person name="Ferreira-Neto J.R.C."/>
            <person name="da Silva M.D."/>
            <person name="Binneck E."/>
            <person name="de Melo N.F."/>
            <person name="da Silva R.H."/>
            <person name="de Melo A.L.T.M."/>
            <person name="Pandolfi V."/>
            <person name="Bustamante F.O."/>
            <person name="Brasileiro-Vidal A.C."/>
            <person name="Benko-Iseppon A.M."/>
        </authorList>
    </citation>
    <scope>NUCLEOTIDE SEQUENCE [LARGE SCALE GENOMIC DNA]</scope>
    <source>
        <tissue evidence="2">Leaves</tissue>
    </source>
</reference>
<keyword evidence="3" id="KW-1185">Reference proteome</keyword>
<sequence length="119" mass="13149">MEERAKVQAAELESCHSSLAQERKKVESLTQSLKGKQTALDEAKAATVHWRAIDYSMITLETRWDPKAKRIYNPKAEVQGQPEPVAVDRPEPVAEEQPEVLPEQQVEEVAAGEGGGCPI</sequence>
<feature type="region of interest" description="Disordered" evidence="1">
    <location>
        <begin position="78"/>
        <end position="102"/>
    </location>
</feature>
<evidence type="ECO:0000313" key="3">
    <source>
        <dbReference type="Proteomes" id="UP001341840"/>
    </source>
</evidence>
<accession>A0ABU6VNV0</accession>
<comment type="caution">
    <text evidence="2">The sequence shown here is derived from an EMBL/GenBank/DDBJ whole genome shotgun (WGS) entry which is preliminary data.</text>
</comment>